<gene>
    <name evidence="1" type="ORF">IAA73_05420</name>
</gene>
<dbReference type="Proteomes" id="UP000823641">
    <property type="component" value="Unassembled WGS sequence"/>
</dbReference>
<organism evidence="1 2">
    <name type="scientific">Candidatus Gallipaludibacter merdavium</name>
    <dbReference type="NCBI Taxonomy" id="2840839"/>
    <lineage>
        <taxon>Bacteria</taxon>
        <taxon>Pseudomonadati</taxon>
        <taxon>Bacteroidota</taxon>
        <taxon>Bacteroidia</taxon>
        <taxon>Bacteroidales</taxon>
        <taxon>Candidatus Gallipaludibacter</taxon>
    </lineage>
</organism>
<dbReference type="AlphaFoldDB" id="A0A9D9HTV5"/>
<evidence type="ECO:0000313" key="2">
    <source>
        <dbReference type="Proteomes" id="UP000823641"/>
    </source>
</evidence>
<comment type="caution">
    <text evidence="1">The sequence shown here is derived from an EMBL/GenBank/DDBJ whole genome shotgun (WGS) entry which is preliminary data.</text>
</comment>
<dbReference type="Pfam" id="PF16153">
    <property type="entry name" value="DUF4861"/>
    <property type="match status" value="1"/>
</dbReference>
<dbReference type="SUPFAM" id="SSF74650">
    <property type="entry name" value="Galactose mutarotase-like"/>
    <property type="match status" value="1"/>
</dbReference>
<dbReference type="InterPro" id="IPR032342">
    <property type="entry name" value="DUF4861"/>
</dbReference>
<evidence type="ECO:0000313" key="1">
    <source>
        <dbReference type="EMBL" id="MBO8459758.1"/>
    </source>
</evidence>
<proteinExistence type="predicted"/>
<reference evidence="1" key="1">
    <citation type="submission" date="2020-10" db="EMBL/GenBank/DDBJ databases">
        <authorList>
            <person name="Gilroy R."/>
        </authorList>
    </citation>
    <scope>NUCLEOTIDE SEQUENCE</scope>
    <source>
        <strain evidence="1">G3-3990</strain>
    </source>
</reference>
<dbReference type="PROSITE" id="PS51257">
    <property type="entry name" value="PROKAR_LIPOPROTEIN"/>
    <property type="match status" value="1"/>
</dbReference>
<name>A0A9D9HTV5_9BACT</name>
<accession>A0A9D9HTV5</accession>
<reference evidence="1" key="2">
    <citation type="journal article" date="2021" name="PeerJ">
        <title>Extensive microbial diversity within the chicken gut microbiome revealed by metagenomics and culture.</title>
        <authorList>
            <person name="Gilroy R."/>
            <person name="Ravi A."/>
            <person name="Getino M."/>
            <person name="Pursley I."/>
            <person name="Horton D.L."/>
            <person name="Alikhan N.F."/>
            <person name="Baker D."/>
            <person name="Gharbi K."/>
            <person name="Hall N."/>
            <person name="Watson M."/>
            <person name="Adriaenssens E.M."/>
            <person name="Foster-Nyarko E."/>
            <person name="Jarju S."/>
            <person name="Secka A."/>
            <person name="Antonio M."/>
            <person name="Oren A."/>
            <person name="Chaudhuri R.R."/>
            <person name="La Ragione R."/>
            <person name="Hildebrand F."/>
            <person name="Pallen M.J."/>
        </authorList>
    </citation>
    <scope>NUCLEOTIDE SEQUENCE</scope>
    <source>
        <strain evidence="1">G3-3990</strain>
    </source>
</reference>
<dbReference type="GO" id="GO:0005975">
    <property type="term" value="P:carbohydrate metabolic process"/>
    <property type="evidence" value="ECO:0007669"/>
    <property type="project" value="InterPro"/>
</dbReference>
<dbReference type="InterPro" id="IPR011013">
    <property type="entry name" value="Gal_mutarotase_sf_dom"/>
</dbReference>
<sequence length="376" mass="41853">MKKTVISIFAVLSLVACNKGVQLEVSNSLPIDRNEELVEISVAQLNYNPEESHILVDADGKEINYQIMHYGQNVAQSIVFQASVSANSSAVYTWKKGTPKTFKAKTFARYVPERKDDFAWENDKCAYRMYGPALADENPSNGVDIWLKRTPELVVDTFYHNELQLGQSYHVDHGKGLDCYKVGNKLGAGGIAPLAYDTLWVGKHYDRQEVIETGGLRSVFALEYDSVRVGNAYFTQRIVITADAGSQVNKAEVSYVGPTTVNMKLAAGIWLHSNIDNYRQDFKNKWIAYAENAVSDAGVPVGRNYIAAIVPDMTGAEIKDETLLAYAPYTVGEKFTYYFGGGWSQWGYPTDEDWFAATNQTALRLQSPLTVSVVNQ</sequence>
<dbReference type="EMBL" id="JADIMG010000055">
    <property type="protein sequence ID" value="MBO8459758.1"/>
    <property type="molecule type" value="Genomic_DNA"/>
</dbReference>
<protein>
    <submittedName>
        <fullName evidence="1">DUF4861 family protein</fullName>
    </submittedName>
</protein>
<dbReference type="GO" id="GO:0030246">
    <property type="term" value="F:carbohydrate binding"/>
    <property type="evidence" value="ECO:0007669"/>
    <property type="project" value="InterPro"/>
</dbReference>
<dbReference type="GO" id="GO:0003824">
    <property type="term" value="F:catalytic activity"/>
    <property type="evidence" value="ECO:0007669"/>
    <property type="project" value="InterPro"/>
</dbReference>